<dbReference type="PROSITE" id="PS00463">
    <property type="entry name" value="ZN2_CY6_FUNGAL_1"/>
    <property type="match status" value="1"/>
</dbReference>
<organism evidence="4 5">
    <name type="scientific">Paraphoma chrysanthemicola</name>
    <dbReference type="NCBI Taxonomy" id="798071"/>
    <lineage>
        <taxon>Eukaryota</taxon>
        <taxon>Fungi</taxon>
        <taxon>Dikarya</taxon>
        <taxon>Ascomycota</taxon>
        <taxon>Pezizomycotina</taxon>
        <taxon>Dothideomycetes</taxon>
        <taxon>Pleosporomycetidae</taxon>
        <taxon>Pleosporales</taxon>
        <taxon>Pleosporineae</taxon>
        <taxon>Phaeosphaeriaceae</taxon>
        <taxon>Paraphoma</taxon>
    </lineage>
</organism>
<name>A0A8K0RDA9_9PLEO</name>
<evidence type="ECO:0000259" key="3">
    <source>
        <dbReference type="PROSITE" id="PS50048"/>
    </source>
</evidence>
<feature type="domain" description="Zn(2)-C6 fungal-type" evidence="3">
    <location>
        <begin position="44"/>
        <end position="74"/>
    </location>
</feature>
<evidence type="ECO:0000256" key="1">
    <source>
        <dbReference type="ARBA" id="ARBA00022723"/>
    </source>
</evidence>
<dbReference type="SUPFAM" id="SSF57701">
    <property type="entry name" value="Zn2/Cys6 DNA-binding domain"/>
    <property type="match status" value="1"/>
</dbReference>
<dbReference type="PROSITE" id="PS50048">
    <property type="entry name" value="ZN2_CY6_FUNGAL_2"/>
    <property type="match status" value="1"/>
</dbReference>
<dbReference type="InterPro" id="IPR053230">
    <property type="entry name" value="Trans_reg_galc"/>
</dbReference>
<dbReference type="PANTHER" id="PTHR47654:SF5">
    <property type="entry name" value="TRANSCRIPTION FACTOR DOMAIN-CONTAINING PROTEIN"/>
    <property type="match status" value="1"/>
</dbReference>
<keyword evidence="2" id="KW-0539">Nucleus</keyword>
<protein>
    <submittedName>
        <fullName evidence="4">Fungal-specific transcription factor domain-containing protein</fullName>
    </submittedName>
</protein>
<dbReference type="InterPro" id="IPR036864">
    <property type="entry name" value="Zn2-C6_fun-type_DNA-bd_sf"/>
</dbReference>
<evidence type="ECO:0000313" key="5">
    <source>
        <dbReference type="Proteomes" id="UP000813461"/>
    </source>
</evidence>
<proteinExistence type="predicted"/>
<dbReference type="GO" id="GO:0003677">
    <property type="term" value="F:DNA binding"/>
    <property type="evidence" value="ECO:0007669"/>
    <property type="project" value="InterPro"/>
</dbReference>
<dbReference type="SMART" id="SM00906">
    <property type="entry name" value="Fungal_trans"/>
    <property type="match status" value="1"/>
</dbReference>
<dbReference type="EMBL" id="JAGMVJ010000005">
    <property type="protein sequence ID" value="KAH7090233.1"/>
    <property type="molecule type" value="Genomic_DNA"/>
</dbReference>
<dbReference type="Gene3D" id="4.10.240.10">
    <property type="entry name" value="Zn(2)-C6 fungal-type DNA-binding domain"/>
    <property type="match status" value="1"/>
</dbReference>
<evidence type="ECO:0000256" key="2">
    <source>
        <dbReference type="ARBA" id="ARBA00023242"/>
    </source>
</evidence>
<sequence length="717" mass="80980">MMQNNSIRPALPHVDFHGGRALIPRQERPEAHSASARKTRAQKACTSCRKRKSKCSGVTPQCNECAANDLSCVYEHNRRDRVKELTTQKQLLVDLVHELRLSADSSGRQQIEDVLDELEEEYPPLPDDALQETDETFEDDNVGLVSIPGQVNPAIAEGVNIMDFWAATQIPNFLQEHDVGNTHWTPSLHGEPQEVAGESPLCRIEGNTALKYTPDASFYLPDNVLAIDPFVAPYETPPADVAYRLIPHYLHTCHEWIPLLPYDFEAQVAQYYNLQNEVTNKWLAIFNLVLAIGARQSYMTNRTAPASIAKVREDLPYISRAIHLLGLKDSALMITDPDLLQVQCHGLLSLYYLTAHQIDKAWLTVGVALRYSVALNLHLRCQDDYPYSGRSETLARTWWSLRSLDCFLSSTIGRPTAFPIQDSNTPLPRDQPTTQHGMSSASTLQIYTRISIITQWALSTLHTIRAATMPWQEIQDRVVKLKTGLEALLPQISDRERLMLHFSWFDSMILITRPMLSPQRSQHDLSDQMRHVSDAMARDCVQAARGVTRLLPDEPDERIFRNGPWWCLAHYIMRAMAVFLLAMSPQVLQVHTDLVLPVKKLIRWLQWMRQDDPVASHGLNAVLNTLRKGVNQMDFASVFEQEPLDEYGTEYLHSAGGWPVAAEPQYMSDFQVFDDYMVAGGANQGLGIHAQPDLLPMPPTYGNPYADNNAAWGADGW</sequence>
<keyword evidence="5" id="KW-1185">Reference proteome</keyword>
<dbReference type="InterPro" id="IPR001138">
    <property type="entry name" value="Zn2Cys6_DnaBD"/>
</dbReference>
<dbReference type="CDD" id="cd12148">
    <property type="entry name" value="fungal_TF_MHR"/>
    <property type="match status" value="1"/>
</dbReference>
<dbReference type="SMART" id="SM00066">
    <property type="entry name" value="GAL4"/>
    <property type="match status" value="1"/>
</dbReference>
<dbReference type="AlphaFoldDB" id="A0A8K0RDA9"/>
<gene>
    <name evidence="4" type="ORF">FB567DRAFT_519385</name>
</gene>
<reference evidence="4" key="1">
    <citation type="journal article" date="2021" name="Nat. Commun.">
        <title>Genetic determinants of endophytism in the Arabidopsis root mycobiome.</title>
        <authorList>
            <person name="Mesny F."/>
            <person name="Miyauchi S."/>
            <person name="Thiergart T."/>
            <person name="Pickel B."/>
            <person name="Atanasova L."/>
            <person name="Karlsson M."/>
            <person name="Huettel B."/>
            <person name="Barry K.W."/>
            <person name="Haridas S."/>
            <person name="Chen C."/>
            <person name="Bauer D."/>
            <person name="Andreopoulos W."/>
            <person name="Pangilinan J."/>
            <person name="LaButti K."/>
            <person name="Riley R."/>
            <person name="Lipzen A."/>
            <person name="Clum A."/>
            <person name="Drula E."/>
            <person name="Henrissat B."/>
            <person name="Kohler A."/>
            <person name="Grigoriev I.V."/>
            <person name="Martin F.M."/>
            <person name="Hacquard S."/>
        </authorList>
    </citation>
    <scope>NUCLEOTIDE SEQUENCE</scope>
    <source>
        <strain evidence="4">MPI-SDFR-AT-0120</strain>
    </source>
</reference>
<dbReference type="GO" id="GO:0000981">
    <property type="term" value="F:DNA-binding transcription factor activity, RNA polymerase II-specific"/>
    <property type="evidence" value="ECO:0007669"/>
    <property type="project" value="InterPro"/>
</dbReference>
<accession>A0A8K0RDA9</accession>
<dbReference type="PANTHER" id="PTHR47654">
    <property type="entry name" value="ZN(II)2CYS6 TRANSCRIPTION FACTOR (EUROFUNG)-RELATED"/>
    <property type="match status" value="1"/>
</dbReference>
<dbReference type="Pfam" id="PF04082">
    <property type="entry name" value="Fungal_trans"/>
    <property type="match status" value="1"/>
</dbReference>
<dbReference type="CDD" id="cd00067">
    <property type="entry name" value="GAL4"/>
    <property type="match status" value="1"/>
</dbReference>
<keyword evidence="1" id="KW-0479">Metal-binding</keyword>
<dbReference type="Proteomes" id="UP000813461">
    <property type="component" value="Unassembled WGS sequence"/>
</dbReference>
<evidence type="ECO:0000313" key="4">
    <source>
        <dbReference type="EMBL" id="KAH7090233.1"/>
    </source>
</evidence>
<comment type="caution">
    <text evidence="4">The sequence shown here is derived from an EMBL/GenBank/DDBJ whole genome shotgun (WGS) entry which is preliminary data.</text>
</comment>
<dbReference type="OrthoDB" id="5296287at2759"/>
<dbReference type="GO" id="GO:0006351">
    <property type="term" value="P:DNA-templated transcription"/>
    <property type="evidence" value="ECO:0007669"/>
    <property type="project" value="InterPro"/>
</dbReference>
<dbReference type="Pfam" id="PF00172">
    <property type="entry name" value="Zn_clus"/>
    <property type="match status" value="1"/>
</dbReference>
<dbReference type="GO" id="GO:0008270">
    <property type="term" value="F:zinc ion binding"/>
    <property type="evidence" value="ECO:0007669"/>
    <property type="project" value="InterPro"/>
</dbReference>
<dbReference type="InterPro" id="IPR007219">
    <property type="entry name" value="XnlR_reg_dom"/>
</dbReference>